<keyword evidence="1" id="KW-1133">Transmembrane helix</keyword>
<keyword evidence="3" id="KW-1185">Reference proteome</keyword>
<reference evidence="2" key="1">
    <citation type="submission" date="2016-10" db="EMBL/GenBank/DDBJ databases">
        <authorList>
            <person name="Benchimol M."/>
            <person name="Almeida L.G."/>
            <person name="Vasconcelos A.T."/>
            <person name="Perreira-Neves A."/>
            <person name="Rosa I.A."/>
            <person name="Tasca T."/>
            <person name="Bogo M.R."/>
            <person name="de Souza W."/>
        </authorList>
    </citation>
    <scope>NUCLEOTIDE SEQUENCE [LARGE SCALE GENOMIC DNA]</scope>
    <source>
        <strain evidence="2">K</strain>
    </source>
</reference>
<evidence type="ECO:0000313" key="2">
    <source>
        <dbReference type="EMBL" id="OHT08158.1"/>
    </source>
</evidence>
<dbReference type="GeneID" id="94837857"/>
<gene>
    <name evidence="2" type="ORF">TRFO_23443</name>
</gene>
<dbReference type="Proteomes" id="UP000179807">
    <property type="component" value="Unassembled WGS sequence"/>
</dbReference>
<comment type="caution">
    <text evidence="2">The sequence shown here is derived from an EMBL/GenBank/DDBJ whole genome shotgun (WGS) entry which is preliminary data.</text>
</comment>
<dbReference type="VEuPathDB" id="TrichDB:TRFO_23443"/>
<protein>
    <submittedName>
        <fullName evidence="2">Uncharacterized protein</fullName>
    </submittedName>
</protein>
<feature type="transmembrane region" description="Helical" evidence="1">
    <location>
        <begin position="245"/>
        <end position="269"/>
    </location>
</feature>
<name>A0A1J4KEY7_9EUKA</name>
<dbReference type="EMBL" id="MLAK01000676">
    <property type="protein sequence ID" value="OHT08158.1"/>
    <property type="molecule type" value="Genomic_DNA"/>
</dbReference>
<proteinExistence type="predicted"/>
<dbReference type="RefSeq" id="XP_068361294.1">
    <property type="nucleotide sequence ID" value="XM_068503153.1"/>
</dbReference>
<dbReference type="AlphaFoldDB" id="A0A1J4KEY7"/>
<evidence type="ECO:0000256" key="1">
    <source>
        <dbReference type="SAM" id="Phobius"/>
    </source>
</evidence>
<accession>A0A1J4KEY7</accession>
<keyword evidence="1" id="KW-0812">Transmembrane</keyword>
<sequence length="287" mass="32649">MLLFIILQIKTKISSYGVTTIDVTADSTIDVNLDKPDLYAYILFSSFPKSSYINSLNRQKVSISDTLSFISDQSLEIFSNQSSFSLTVWILSSDLCGLQARAFKGSQMIFARWDFTQEINQTCFFPLNKGPATVDLTILKDDEDQETRRASILSDKSDENNLTNVLNLTQNYSTVKLNNPFFIFLESAGKDTILSYSITFSKYRESENQKNSCFDEQMKYFDDSQLTKLDLISDLPQSACSSLNYFIMIEALSIFVLVVIAFVLLFIVCMSCCKRNNSKLNSYRKVD</sequence>
<evidence type="ECO:0000313" key="3">
    <source>
        <dbReference type="Proteomes" id="UP000179807"/>
    </source>
</evidence>
<keyword evidence="1" id="KW-0472">Membrane</keyword>
<organism evidence="2 3">
    <name type="scientific">Tritrichomonas foetus</name>
    <dbReference type="NCBI Taxonomy" id="1144522"/>
    <lineage>
        <taxon>Eukaryota</taxon>
        <taxon>Metamonada</taxon>
        <taxon>Parabasalia</taxon>
        <taxon>Tritrichomonadida</taxon>
        <taxon>Tritrichomonadidae</taxon>
        <taxon>Tritrichomonas</taxon>
    </lineage>
</organism>